<accession>R7ZQF0</accession>
<dbReference type="Proteomes" id="UP000013909">
    <property type="component" value="Unassembled WGS sequence"/>
</dbReference>
<dbReference type="PANTHER" id="PTHR43267">
    <property type="entry name" value="TRNA THREONYLCARBAMOYLADENOSINE DEHYDRATASE"/>
    <property type="match status" value="1"/>
</dbReference>
<evidence type="ECO:0000313" key="3">
    <source>
        <dbReference type="Proteomes" id="UP000013909"/>
    </source>
</evidence>
<dbReference type="RefSeq" id="WP_010855500.1">
    <property type="nucleotide sequence ID" value="NZ_AQHR01000088.1"/>
</dbReference>
<evidence type="ECO:0000313" key="2">
    <source>
        <dbReference type="EMBL" id="EON76239.1"/>
    </source>
</evidence>
<organism evidence="2 3">
    <name type="scientific">Lunatimonas lonarensis</name>
    <dbReference type="NCBI Taxonomy" id="1232681"/>
    <lineage>
        <taxon>Bacteria</taxon>
        <taxon>Pseudomonadati</taxon>
        <taxon>Bacteroidota</taxon>
        <taxon>Cytophagia</taxon>
        <taxon>Cytophagales</taxon>
        <taxon>Cyclobacteriaceae</taxon>
    </lineage>
</organism>
<comment type="caution">
    <text evidence="2">The sequence shown here is derived from an EMBL/GenBank/DDBJ whole genome shotgun (WGS) entry which is preliminary data.</text>
</comment>
<dbReference type="InterPro" id="IPR045886">
    <property type="entry name" value="ThiF/MoeB/HesA"/>
</dbReference>
<dbReference type="InterPro" id="IPR035985">
    <property type="entry name" value="Ubiquitin-activating_enz"/>
</dbReference>
<proteinExistence type="predicted"/>
<feature type="domain" description="THIF-type NAD/FAD binding fold" evidence="1">
    <location>
        <begin position="115"/>
        <end position="261"/>
    </location>
</feature>
<dbReference type="GO" id="GO:0008641">
    <property type="term" value="F:ubiquitin-like modifier activating enzyme activity"/>
    <property type="evidence" value="ECO:0007669"/>
    <property type="project" value="InterPro"/>
</dbReference>
<sequence>MNESEKAGGMKHVYKPEILSPRIQKEKQRIEFLLHQPGVFIVDEIGRQLDELIKIDHPSNQLVEADFGRIRLRYLDGEPIEDCGNWVWYPWRNTLVHLLSEPEFVRLRTSRNQFKITPEEQSMLAQKKIGVIGLSVGQSVALSLAMERAFGELRIADFDTLDLSNLNRIRTGLYNLGLKKTYIVAREIAEIDPYLKITLYNEGINEQNMHDFFTLGGQLDILVEECDSLPIKISSRLKSKALRIPVLMDTSDRGMMDVERFDMEPDRPILHGLLAAFGDETELTRILAANAKDIMMALLQFEQLSDRAKYSFSEIGKSITTWPQLASSVLMGGAACSHLCRMILLGQRVSSGRYYLDLESLFNSHEGKS</sequence>
<dbReference type="Gene3D" id="3.40.50.720">
    <property type="entry name" value="NAD(P)-binding Rossmann-like Domain"/>
    <property type="match status" value="1"/>
</dbReference>
<dbReference type="STRING" id="1232681.ADIS_3367"/>
<dbReference type="CDD" id="cd01483">
    <property type="entry name" value="E1_enzyme_family"/>
    <property type="match status" value="1"/>
</dbReference>
<protein>
    <submittedName>
        <fullName evidence="2">Putative MOLYBDOPTERIN BIOSYNTHESIS PROTEIN MOEY</fullName>
    </submittedName>
</protein>
<evidence type="ECO:0000259" key="1">
    <source>
        <dbReference type="Pfam" id="PF00899"/>
    </source>
</evidence>
<dbReference type="AlphaFoldDB" id="R7ZQF0"/>
<dbReference type="EMBL" id="AQHR01000088">
    <property type="protein sequence ID" value="EON76239.1"/>
    <property type="molecule type" value="Genomic_DNA"/>
</dbReference>
<dbReference type="GO" id="GO:0061503">
    <property type="term" value="F:tRNA threonylcarbamoyladenosine dehydratase"/>
    <property type="evidence" value="ECO:0007669"/>
    <property type="project" value="TreeGrafter"/>
</dbReference>
<dbReference type="GO" id="GO:0061504">
    <property type="term" value="P:cyclic threonylcarbamoyladenosine biosynthetic process"/>
    <property type="evidence" value="ECO:0007669"/>
    <property type="project" value="TreeGrafter"/>
</dbReference>
<reference evidence="2 3" key="1">
    <citation type="submission" date="2013-02" db="EMBL/GenBank/DDBJ databases">
        <title>A novel strain isolated from Lonar lake, Maharashtra, India.</title>
        <authorList>
            <person name="Singh A."/>
        </authorList>
    </citation>
    <scope>NUCLEOTIDE SEQUENCE [LARGE SCALE GENOMIC DNA]</scope>
    <source>
        <strain evidence="2 3">AK24</strain>
    </source>
</reference>
<dbReference type="InterPro" id="IPR000594">
    <property type="entry name" value="ThiF_NAD_FAD-bd"/>
</dbReference>
<name>R7ZQF0_9BACT</name>
<dbReference type="Pfam" id="PF00899">
    <property type="entry name" value="ThiF"/>
    <property type="match status" value="1"/>
</dbReference>
<dbReference type="SUPFAM" id="SSF69572">
    <property type="entry name" value="Activating enzymes of the ubiquitin-like proteins"/>
    <property type="match status" value="1"/>
</dbReference>
<keyword evidence="3" id="KW-1185">Reference proteome</keyword>
<dbReference type="PANTHER" id="PTHR43267:SF3">
    <property type="entry name" value="THIF PROTEIN"/>
    <property type="match status" value="1"/>
</dbReference>
<gene>
    <name evidence="2" type="ORF">ADIS_3367</name>
</gene>
<dbReference type="PATRIC" id="fig|1288963.3.peg.3360"/>